<keyword evidence="4 9" id="KW-1015">Disulfide bond</keyword>
<evidence type="ECO:0000256" key="4">
    <source>
        <dbReference type="ARBA" id="ARBA00023157"/>
    </source>
</evidence>
<reference evidence="11 12" key="1">
    <citation type="submission" date="2018-05" db="EMBL/GenBank/DDBJ databases">
        <title>Genomic Encyclopedia of Archaeal and Bacterial Type Strains, Phase II (KMG-II): from individual species to whole genera.</title>
        <authorList>
            <person name="Goeker M."/>
        </authorList>
    </citation>
    <scope>NUCLEOTIDE SEQUENCE [LARGE SCALE GENOMIC DNA]</scope>
    <source>
        <strain evidence="11 12">DSM 22214</strain>
    </source>
</reference>
<evidence type="ECO:0000313" key="11">
    <source>
        <dbReference type="EMBL" id="PWK28586.1"/>
    </source>
</evidence>
<dbReference type="GO" id="GO:0005829">
    <property type="term" value="C:cytosol"/>
    <property type="evidence" value="ECO:0007669"/>
    <property type="project" value="TreeGrafter"/>
</dbReference>
<comment type="similarity">
    <text evidence="1 7">Belongs to the thioredoxin family.</text>
</comment>
<evidence type="ECO:0000256" key="7">
    <source>
        <dbReference type="PIRNR" id="PIRNR000077"/>
    </source>
</evidence>
<dbReference type="AlphaFoldDB" id="A0A316EDH4"/>
<feature type="active site" description="Nucleophile" evidence="8">
    <location>
        <position position="29"/>
    </location>
</feature>
<dbReference type="InterPro" id="IPR005746">
    <property type="entry name" value="Thioredoxin"/>
</dbReference>
<dbReference type="EMBL" id="QGGO01000003">
    <property type="protein sequence ID" value="PWK28586.1"/>
    <property type="molecule type" value="Genomic_DNA"/>
</dbReference>
<evidence type="ECO:0000313" key="12">
    <source>
        <dbReference type="Proteomes" id="UP000245489"/>
    </source>
</evidence>
<dbReference type="PANTHER" id="PTHR45663">
    <property type="entry name" value="GEO12009P1"/>
    <property type="match status" value="1"/>
</dbReference>
<accession>A0A316EDH4</accession>
<name>A0A316EDH4_9BACT</name>
<feature type="domain" description="Thioredoxin" evidence="10">
    <location>
        <begin position="1"/>
        <end position="102"/>
    </location>
</feature>
<keyword evidence="3" id="KW-0249">Electron transport</keyword>
<organism evidence="11 12">
    <name type="scientific">Arcicella aurantiaca</name>
    <dbReference type="NCBI Taxonomy" id="591202"/>
    <lineage>
        <taxon>Bacteria</taxon>
        <taxon>Pseudomonadati</taxon>
        <taxon>Bacteroidota</taxon>
        <taxon>Cytophagia</taxon>
        <taxon>Cytophagales</taxon>
        <taxon>Flectobacillaceae</taxon>
        <taxon>Arcicella</taxon>
    </lineage>
</organism>
<dbReference type="FunFam" id="3.40.30.10:FF:000001">
    <property type="entry name" value="Thioredoxin"/>
    <property type="match status" value="1"/>
</dbReference>
<dbReference type="RefSeq" id="WP_109741569.1">
    <property type="nucleotide sequence ID" value="NZ_QGGO01000003.1"/>
</dbReference>
<evidence type="ECO:0000256" key="2">
    <source>
        <dbReference type="ARBA" id="ARBA00022448"/>
    </source>
</evidence>
<dbReference type="Pfam" id="PF00085">
    <property type="entry name" value="Thioredoxin"/>
    <property type="match status" value="1"/>
</dbReference>
<dbReference type="GO" id="GO:0045454">
    <property type="term" value="P:cell redox homeostasis"/>
    <property type="evidence" value="ECO:0007669"/>
    <property type="project" value="TreeGrafter"/>
</dbReference>
<feature type="disulfide bond" description="Redox-active" evidence="9">
    <location>
        <begin position="26"/>
        <end position="29"/>
    </location>
</feature>
<protein>
    <recommendedName>
        <fullName evidence="6 7">Thioredoxin</fullName>
    </recommendedName>
</protein>
<dbReference type="NCBIfam" id="TIGR01068">
    <property type="entry name" value="thioredoxin"/>
    <property type="match status" value="1"/>
</dbReference>
<evidence type="ECO:0000256" key="6">
    <source>
        <dbReference type="NCBIfam" id="TIGR01068"/>
    </source>
</evidence>
<evidence type="ECO:0000256" key="8">
    <source>
        <dbReference type="PIRSR" id="PIRSR000077-1"/>
    </source>
</evidence>
<evidence type="ECO:0000256" key="5">
    <source>
        <dbReference type="ARBA" id="ARBA00023284"/>
    </source>
</evidence>
<comment type="caution">
    <text evidence="11">The sequence shown here is derived from an EMBL/GenBank/DDBJ whole genome shotgun (WGS) entry which is preliminary data.</text>
</comment>
<dbReference type="CDD" id="cd02947">
    <property type="entry name" value="TRX_family"/>
    <property type="match status" value="1"/>
</dbReference>
<feature type="active site" description="Nucleophile" evidence="8">
    <location>
        <position position="26"/>
    </location>
</feature>
<evidence type="ECO:0000259" key="10">
    <source>
        <dbReference type="PROSITE" id="PS51352"/>
    </source>
</evidence>
<dbReference type="PRINTS" id="PR00421">
    <property type="entry name" value="THIOREDOXIN"/>
</dbReference>
<evidence type="ECO:0000256" key="1">
    <source>
        <dbReference type="ARBA" id="ARBA00008987"/>
    </source>
</evidence>
<dbReference type="Proteomes" id="UP000245489">
    <property type="component" value="Unassembled WGS sequence"/>
</dbReference>
<gene>
    <name evidence="11" type="ORF">LV89_00790</name>
</gene>
<evidence type="ECO:0000256" key="9">
    <source>
        <dbReference type="PIRSR" id="PIRSR000077-4"/>
    </source>
</evidence>
<dbReference type="GO" id="GO:0015035">
    <property type="term" value="F:protein-disulfide reductase activity"/>
    <property type="evidence" value="ECO:0007669"/>
    <property type="project" value="UniProtKB-UniRule"/>
</dbReference>
<dbReference type="PROSITE" id="PS00194">
    <property type="entry name" value="THIOREDOXIN_1"/>
    <property type="match status" value="1"/>
</dbReference>
<dbReference type="SUPFAM" id="SSF52833">
    <property type="entry name" value="Thioredoxin-like"/>
    <property type="match status" value="1"/>
</dbReference>
<sequence>MSKKETFQDIIDGDTPVLVDFFATWCGPCKTMSPILEAFSKQMGDRVRVIKIDVDKATSTAATYKIQSVPTLILFQKGQILWRASGVIQKQQLETIINQLTVKSYQE</sequence>
<feature type="site" description="Contributes to redox potential value" evidence="8">
    <location>
        <position position="28"/>
    </location>
</feature>
<dbReference type="InterPro" id="IPR013766">
    <property type="entry name" value="Thioredoxin_domain"/>
</dbReference>
<dbReference type="InterPro" id="IPR017937">
    <property type="entry name" value="Thioredoxin_CS"/>
</dbReference>
<dbReference type="InterPro" id="IPR036249">
    <property type="entry name" value="Thioredoxin-like_sf"/>
</dbReference>
<keyword evidence="5 9" id="KW-0676">Redox-active center</keyword>
<keyword evidence="2" id="KW-0813">Transport</keyword>
<dbReference type="PANTHER" id="PTHR45663:SF11">
    <property type="entry name" value="GEO12009P1"/>
    <property type="match status" value="1"/>
</dbReference>
<keyword evidence="12" id="KW-1185">Reference proteome</keyword>
<dbReference type="OrthoDB" id="9790390at2"/>
<dbReference type="PIRSF" id="PIRSF000077">
    <property type="entry name" value="Thioredoxin"/>
    <property type="match status" value="1"/>
</dbReference>
<feature type="site" description="Deprotonates C-terminal active site Cys" evidence="8">
    <location>
        <position position="20"/>
    </location>
</feature>
<dbReference type="PROSITE" id="PS51352">
    <property type="entry name" value="THIOREDOXIN_2"/>
    <property type="match status" value="1"/>
</dbReference>
<dbReference type="Gene3D" id="3.40.30.10">
    <property type="entry name" value="Glutaredoxin"/>
    <property type="match status" value="1"/>
</dbReference>
<proteinExistence type="inferred from homology"/>
<evidence type="ECO:0000256" key="3">
    <source>
        <dbReference type="ARBA" id="ARBA00022982"/>
    </source>
</evidence>
<feature type="site" description="Deprotonates C-terminal active site Cys" evidence="8">
    <location>
        <position position="27"/>
    </location>
</feature>